<dbReference type="PROSITE" id="PS52050">
    <property type="entry name" value="WYL"/>
    <property type="match status" value="1"/>
</dbReference>
<evidence type="ECO:0000313" key="2">
    <source>
        <dbReference type="EMBL" id="MVN22982.1"/>
    </source>
</evidence>
<protein>
    <submittedName>
        <fullName evidence="2">WYL domain-containing protein</fullName>
    </submittedName>
</protein>
<evidence type="ECO:0000259" key="1">
    <source>
        <dbReference type="Pfam" id="PF13280"/>
    </source>
</evidence>
<dbReference type="EMBL" id="WPIK01000016">
    <property type="protein sequence ID" value="MVN22982.1"/>
    <property type="molecule type" value="Genomic_DNA"/>
</dbReference>
<gene>
    <name evidence="2" type="ORF">GO621_15760</name>
</gene>
<dbReference type="Proteomes" id="UP000462014">
    <property type="component" value="Unassembled WGS sequence"/>
</dbReference>
<dbReference type="InterPro" id="IPR026881">
    <property type="entry name" value="WYL_dom"/>
</dbReference>
<accession>A0A7K1T093</accession>
<dbReference type="AlphaFoldDB" id="A0A7K1T093"/>
<organism evidence="2 3">
    <name type="scientific">Mucilaginibacter arboris</name>
    <dbReference type="NCBI Taxonomy" id="2682090"/>
    <lineage>
        <taxon>Bacteria</taxon>
        <taxon>Pseudomonadati</taxon>
        <taxon>Bacteroidota</taxon>
        <taxon>Sphingobacteriia</taxon>
        <taxon>Sphingobacteriales</taxon>
        <taxon>Sphingobacteriaceae</taxon>
        <taxon>Mucilaginibacter</taxon>
    </lineage>
</organism>
<name>A0A7K1T093_9SPHI</name>
<dbReference type="Pfam" id="PF13280">
    <property type="entry name" value="WYL"/>
    <property type="match status" value="1"/>
</dbReference>
<feature type="domain" description="WYL" evidence="1">
    <location>
        <begin position="308"/>
        <end position="375"/>
    </location>
</feature>
<evidence type="ECO:0000313" key="3">
    <source>
        <dbReference type="Proteomes" id="UP000462014"/>
    </source>
</evidence>
<proteinExistence type="predicted"/>
<reference evidence="2 3" key="1">
    <citation type="submission" date="2019-12" db="EMBL/GenBank/DDBJ databases">
        <title>Mucilaginibacter sp. HMF7410 genome sequencing and assembly.</title>
        <authorList>
            <person name="Kang H."/>
            <person name="Cha I."/>
            <person name="Kim H."/>
            <person name="Joh K."/>
        </authorList>
    </citation>
    <scope>NUCLEOTIDE SEQUENCE [LARGE SCALE GENOMIC DNA]</scope>
    <source>
        <strain evidence="2 3">HMF7410</strain>
    </source>
</reference>
<sequence length="382" mass="43467">MLSLGMESKFFSIGDIVTLKSHPYVSENTSIIVSGDHLTLPPLMVVTEISKSTFKADEKKVDTFRYECIWFSPKTFKFETADVYEDQLKLIKKSALAIDPKSIERGARLNFKTVSLELGKKKSTLSYDDNSVNGGAPNTTINTLLAFLPPVLQFVGNVPYKSKHPLNDKGKVIRLIPVTAVVVNYFDTINNCISEYPLPVEVLELIEKIPDKRLVEIQKIIQKSGYLMVGNSLKKTLIQPKNISHKGGYYYLRGFNYLTNRMEEYNLKASTSVRSVTTPFTEEAPKFDILTQPEAATSKFITNEIQVLLNKAITQKSYIRIKYLNKNNQLTQRTIKNMQLVTIKEDAKDVAYMIGFCLLRSDKRNFRVDRIQNAQCLALTYR</sequence>
<comment type="caution">
    <text evidence="2">The sequence shown here is derived from an EMBL/GenBank/DDBJ whole genome shotgun (WGS) entry which is preliminary data.</text>
</comment>
<keyword evidence="3" id="KW-1185">Reference proteome</keyword>